<reference evidence="4" key="1">
    <citation type="journal article" date="2019" name="Int. J. Syst. Evol. Microbiol.">
        <title>The Global Catalogue of Microorganisms (GCM) 10K type strain sequencing project: providing services to taxonomists for standard genome sequencing and annotation.</title>
        <authorList>
            <consortium name="The Broad Institute Genomics Platform"/>
            <consortium name="The Broad Institute Genome Sequencing Center for Infectious Disease"/>
            <person name="Wu L."/>
            <person name="Ma J."/>
        </authorList>
    </citation>
    <scope>NUCLEOTIDE SEQUENCE [LARGE SCALE GENOMIC DNA]</scope>
    <source>
        <strain evidence="4">JCM 14545</strain>
    </source>
</reference>
<evidence type="ECO:0000313" key="3">
    <source>
        <dbReference type="EMBL" id="GAA1972898.1"/>
    </source>
</evidence>
<dbReference type="Gene3D" id="1.20.1260.10">
    <property type="match status" value="1"/>
</dbReference>
<dbReference type="RefSeq" id="WP_344424749.1">
    <property type="nucleotide sequence ID" value="NZ_BAAANN010000023.1"/>
</dbReference>
<proteinExistence type="predicted"/>
<keyword evidence="4" id="KW-1185">Reference proteome</keyword>
<accession>A0ABP5D2H1</accession>
<dbReference type="InterPro" id="IPR005183">
    <property type="entry name" value="DUF305_CopM-like"/>
</dbReference>
<dbReference type="PROSITE" id="PS51257">
    <property type="entry name" value="PROKAR_LIPOPROTEIN"/>
    <property type="match status" value="1"/>
</dbReference>
<gene>
    <name evidence="3" type="ORF">GCM10009754_54490</name>
</gene>
<evidence type="ECO:0000256" key="1">
    <source>
        <dbReference type="SAM" id="SignalP"/>
    </source>
</evidence>
<name>A0ABP5D2H1_9PSEU</name>
<feature type="domain" description="DUF305" evidence="2">
    <location>
        <begin position="44"/>
        <end position="191"/>
    </location>
</feature>
<comment type="caution">
    <text evidence="3">The sequence shown here is derived from an EMBL/GenBank/DDBJ whole genome shotgun (WGS) entry which is preliminary data.</text>
</comment>
<dbReference type="Proteomes" id="UP001501116">
    <property type="component" value="Unassembled WGS sequence"/>
</dbReference>
<dbReference type="EMBL" id="BAAANN010000023">
    <property type="protein sequence ID" value="GAA1972898.1"/>
    <property type="molecule type" value="Genomic_DNA"/>
</dbReference>
<dbReference type="PANTHER" id="PTHR36933:SF1">
    <property type="entry name" value="SLL0788 PROTEIN"/>
    <property type="match status" value="1"/>
</dbReference>
<organism evidence="3 4">
    <name type="scientific">Amycolatopsis minnesotensis</name>
    <dbReference type="NCBI Taxonomy" id="337894"/>
    <lineage>
        <taxon>Bacteria</taxon>
        <taxon>Bacillati</taxon>
        <taxon>Actinomycetota</taxon>
        <taxon>Actinomycetes</taxon>
        <taxon>Pseudonocardiales</taxon>
        <taxon>Pseudonocardiaceae</taxon>
        <taxon>Amycolatopsis</taxon>
    </lineage>
</organism>
<feature type="signal peptide" evidence="1">
    <location>
        <begin position="1"/>
        <end position="20"/>
    </location>
</feature>
<protein>
    <submittedName>
        <fullName evidence="3">DUF305 domain-containing protein</fullName>
    </submittedName>
</protein>
<evidence type="ECO:0000313" key="4">
    <source>
        <dbReference type="Proteomes" id="UP001501116"/>
    </source>
</evidence>
<dbReference type="Pfam" id="PF03713">
    <property type="entry name" value="DUF305"/>
    <property type="match status" value="1"/>
</dbReference>
<dbReference type="PANTHER" id="PTHR36933">
    <property type="entry name" value="SLL0788 PROTEIN"/>
    <property type="match status" value="1"/>
</dbReference>
<dbReference type="InterPro" id="IPR012347">
    <property type="entry name" value="Ferritin-like"/>
</dbReference>
<evidence type="ECO:0000259" key="2">
    <source>
        <dbReference type="Pfam" id="PF03713"/>
    </source>
</evidence>
<feature type="chain" id="PRO_5045158320" evidence="1">
    <location>
        <begin position="21"/>
        <end position="194"/>
    </location>
</feature>
<keyword evidence="1" id="KW-0732">Signal</keyword>
<sequence length="194" mass="20199">MIRKSLVGAVLAALALSGCAGTAPQDDTKAAPSQRAGTAHNDADVTFARQMVPHHTQALDMAALVPDRTANPAVTDLAARIKRAQGPEIEQLDGWLARWGAAPSGGHAMPGMPSHASMGGMMSDAEMTKLRAGKGAEFDRMWLTMMIGHHEGAVEMANAELRGGADADAKALAGRIAGAQRAEIAEMRKLLGGR</sequence>